<name>A0A8I6RVN2_CIMLE</name>
<dbReference type="PANTHER" id="PTHR32083">
    <property type="entry name" value="CILIA AND FLAGELLA-ASSOCIATED PROTEIN 58-RELATED"/>
    <property type="match status" value="1"/>
</dbReference>
<proteinExistence type="predicted"/>
<reference evidence="5" key="1">
    <citation type="submission" date="2022-01" db="UniProtKB">
        <authorList>
            <consortium name="EnsemblMetazoa"/>
        </authorList>
    </citation>
    <scope>IDENTIFICATION</scope>
</reference>
<evidence type="ECO:0000256" key="2">
    <source>
        <dbReference type="SAM" id="Coils"/>
    </source>
</evidence>
<dbReference type="Pfam" id="PF21771">
    <property type="entry name" value="CFAP58_CC"/>
    <property type="match status" value="1"/>
</dbReference>
<feature type="compositionally biased region" description="Polar residues" evidence="3">
    <location>
        <begin position="1"/>
        <end position="12"/>
    </location>
</feature>
<dbReference type="OMA" id="SETYELM"/>
<dbReference type="RefSeq" id="XP_014252244.1">
    <property type="nucleotide sequence ID" value="XM_014396758.2"/>
</dbReference>
<protein>
    <recommendedName>
        <fullName evidence="4">Cilia- and flagella-associated protein 58 central coiled coil domain-containing protein</fullName>
    </recommendedName>
</protein>
<keyword evidence="1 2" id="KW-0175">Coiled coil</keyword>
<feature type="coiled-coil region" evidence="2">
    <location>
        <begin position="750"/>
        <end position="777"/>
    </location>
</feature>
<sequence length="957" mass="111998">MTDSSEMMSMSLMTVEEETEVSPTESRATVPPMEQPTDMSGVTMPPDGDDDEMDIDRAFIRFDSDSGSDDSDKKRELKTDDHAGSIVDFEEILMDAYEAGLKELIVNPSKNQALIEVMEKMWAMLGDYRKHIAERDERIKSKDAQLFRQTEQMSSMPAVQDDKTTERLKKSEIIDLKRQLDAAHIREQDHQETIEFLRKQIDKLEDDINKRNRDEEDFDTDLAAVAKNKETMRKERQRMKGLLTEATEAAEKIKMEKEEYMNMYKNASSQLESVRVQLSTKIGEVARLEQLVEASDKELVDVRSKLEQTGKNLAVIASKMDAANSAMEAQKQKNQQLTLSINELQSINDDYRLKETYLNEQVYTLKTKLYQAEDEVEMMGKQFKVHDTELSKLRTEVKKTKGMQDKFTKKALTTDVDNVSIGSRFKDLEAEYRLRTREVTNKEKEITELNKKIHSMLQERTTLMKHILNATNLQKTNMKQIKTQTVALRSMELDGMAMREEIRVQKKTIDNLTKQKNKLVLEKSILTKKISDTLEEARQFKIQMFNHKKELAKKELELKREKNNMEALKAEKSLLYSKLEEQRHLFTDLKTKMKVVTHQIEQLKEDIHVKDELLTREEIGSKRLRTEKNSISSHLKTCKEKIKFACTVIEQQEVEKVSMERQASINRSEINSQAKKLDQLSRNYCMLNTQLDRRTVELSLLYEKIALMNKILKQGEIQYNYRLDDIRLLKLEVKKLRTEKAIIMKAFENMADLRHEIYHLNKDLAEERQKSQALQEEMETPINYHRWRLLEGSDPEKKDLIDKLRMTQKKLFRETERKALQVEKFRNLEVMYANLKKYMETLPGPEVSQTLELTRRALREKINENKLFSAELSAYQGEIEEYKYIIEKTKKELDEFKNKYYNLKSKRGCPMNESHATSLKTNLMSQSNMDKSVRNVVTLVPGISELEKSPDNKDQDM</sequence>
<evidence type="ECO:0000256" key="3">
    <source>
        <dbReference type="SAM" id="MobiDB-lite"/>
    </source>
</evidence>
<dbReference type="OrthoDB" id="264785at2759"/>
<feature type="coiled-coil region" evidence="2">
    <location>
        <begin position="425"/>
        <end position="459"/>
    </location>
</feature>
<feature type="domain" description="Cilia- and flagella-associated protein 58 central coiled coil" evidence="4">
    <location>
        <begin position="444"/>
        <end position="744"/>
    </location>
</feature>
<dbReference type="EnsemblMetazoa" id="XM_014396758.2">
    <property type="protein sequence ID" value="XP_014252244.1"/>
    <property type="gene ID" value="LOC106668224"/>
</dbReference>
<evidence type="ECO:0000313" key="5">
    <source>
        <dbReference type="EnsemblMetazoa" id="XP_014252244.1"/>
    </source>
</evidence>
<evidence type="ECO:0000259" key="4">
    <source>
        <dbReference type="Pfam" id="PF21771"/>
    </source>
</evidence>
<dbReference type="GO" id="GO:0005856">
    <property type="term" value="C:cytoskeleton"/>
    <property type="evidence" value="ECO:0007669"/>
    <property type="project" value="TreeGrafter"/>
</dbReference>
<feature type="coiled-coil region" evidence="2">
    <location>
        <begin position="872"/>
        <end position="906"/>
    </location>
</feature>
<dbReference type="GeneID" id="106668224"/>
<dbReference type="Proteomes" id="UP000494040">
    <property type="component" value="Unassembled WGS sequence"/>
</dbReference>
<dbReference type="AlphaFoldDB" id="A0A8I6RVN2"/>
<dbReference type="PANTHER" id="PTHR32083:SF0">
    <property type="entry name" value="CILIA AND FLAGELLA-ASSOCIATED PROTEIN 58"/>
    <property type="match status" value="1"/>
</dbReference>
<evidence type="ECO:0000256" key="1">
    <source>
        <dbReference type="ARBA" id="ARBA00023054"/>
    </source>
</evidence>
<organism evidence="5 6">
    <name type="scientific">Cimex lectularius</name>
    <name type="common">Bed bug</name>
    <name type="synonym">Acanthia lectularia</name>
    <dbReference type="NCBI Taxonomy" id="79782"/>
    <lineage>
        <taxon>Eukaryota</taxon>
        <taxon>Metazoa</taxon>
        <taxon>Ecdysozoa</taxon>
        <taxon>Arthropoda</taxon>
        <taxon>Hexapoda</taxon>
        <taxon>Insecta</taxon>
        <taxon>Pterygota</taxon>
        <taxon>Neoptera</taxon>
        <taxon>Paraneoptera</taxon>
        <taxon>Hemiptera</taxon>
        <taxon>Heteroptera</taxon>
        <taxon>Panheteroptera</taxon>
        <taxon>Cimicomorpha</taxon>
        <taxon>Cimicidae</taxon>
        <taxon>Cimex</taxon>
    </lineage>
</organism>
<dbReference type="InterPro" id="IPR049270">
    <property type="entry name" value="CFAP58_CC"/>
</dbReference>
<accession>A0A8I6RVN2</accession>
<keyword evidence="6" id="KW-1185">Reference proteome</keyword>
<dbReference type="KEGG" id="clec:106668224"/>
<evidence type="ECO:0000313" key="6">
    <source>
        <dbReference type="Proteomes" id="UP000494040"/>
    </source>
</evidence>
<feature type="region of interest" description="Disordered" evidence="3">
    <location>
        <begin position="1"/>
        <end position="56"/>
    </location>
</feature>
<feature type="coiled-coil region" evidence="2">
    <location>
        <begin position="187"/>
        <end position="347"/>
    </location>
</feature>
<feature type="coiled-coil region" evidence="2">
    <location>
        <begin position="502"/>
        <end position="606"/>
    </location>
</feature>